<keyword evidence="2" id="KW-0732">Signal</keyword>
<evidence type="ECO:0000313" key="3">
    <source>
        <dbReference type="EMBL" id="GFR63470.1"/>
    </source>
</evidence>
<keyword evidence="1" id="KW-1133">Transmembrane helix</keyword>
<feature type="chain" id="PRO_5043719181" description="Secreted protein" evidence="2">
    <location>
        <begin position="21"/>
        <end position="83"/>
    </location>
</feature>
<evidence type="ECO:0008006" key="5">
    <source>
        <dbReference type="Google" id="ProtNLM"/>
    </source>
</evidence>
<sequence length="83" mass="9287">MVGLRTSVMLIALGCGDASACGWTPYWTVLMVGLGTSELCILSLVEATVVGSVLMMTSGCSYSFKEEKKRRRKRRKRRGRRKR</sequence>
<keyword evidence="4" id="KW-1185">Reference proteome</keyword>
<comment type="caution">
    <text evidence="3">The sequence shown here is derived from an EMBL/GenBank/DDBJ whole genome shotgun (WGS) entry which is preliminary data.</text>
</comment>
<feature type="signal peptide" evidence="2">
    <location>
        <begin position="1"/>
        <end position="20"/>
    </location>
</feature>
<evidence type="ECO:0000256" key="1">
    <source>
        <dbReference type="SAM" id="Phobius"/>
    </source>
</evidence>
<dbReference type="Proteomes" id="UP000762676">
    <property type="component" value="Unassembled WGS sequence"/>
</dbReference>
<organism evidence="3 4">
    <name type="scientific">Elysia marginata</name>
    <dbReference type="NCBI Taxonomy" id="1093978"/>
    <lineage>
        <taxon>Eukaryota</taxon>
        <taxon>Metazoa</taxon>
        <taxon>Spiralia</taxon>
        <taxon>Lophotrochozoa</taxon>
        <taxon>Mollusca</taxon>
        <taxon>Gastropoda</taxon>
        <taxon>Heterobranchia</taxon>
        <taxon>Euthyneura</taxon>
        <taxon>Panpulmonata</taxon>
        <taxon>Sacoglossa</taxon>
        <taxon>Placobranchoidea</taxon>
        <taxon>Plakobranchidae</taxon>
        <taxon>Elysia</taxon>
    </lineage>
</organism>
<gene>
    <name evidence="3" type="ORF">ElyMa_003606000</name>
</gene>
<dbReference type="EMBL" id="BMAT01007406">
    <property type="protein sequence ID" value="GFR63470.1"/>
    <property type="molecule type" value="Genomic_DNA"/>
</dbReference>
<reference evidence="3 4" key="1">
    <citation type="journal article" date="2021" name="Elife">
        <title>Chloroplast acquisition without the gene transfer in kleptoplastic sea slugs, Plakobranchus ocellatus.</title>
        <authorList>
            <person name="Maeda T."/>
            <person name="Takahashi S."/>
            <person name="Yoshida T."/>
            <person name="Shimamura S."/>
            <person name="Takaki Y."/>
            <person name="Nagai Y."/>
            <person name="Toyoda A."/>
            <person name="Suzuki Y."/>
            <person name="Arimoto A."/>
            <person name="Ishii H."/>
            <person name="Satoh N."/>
            <person name="Nishiyama T."/>
            <person name="Hasebe M."/>
            <person name="Maruyama T."/>
            <person name="Minagawa J."/>
            <person name="Obokata J."/>
            <person name="Shigenobu S."/>
        </authorList>
    </citation>
    <scope>NUCLEOTIDE SEQUENCE [LARGE SCALE GENOMIC DNA]</scope>
</reference>
<proteinExistence type="predicted"/>
<keyword evidence="1" id="KW-0472">Membrane</keyword>
<evidence type="ECO:0000256" key="2">
    <source>
        <dbReference type="SAM" id="SignalP"/>
    </source>
</evidence>
<feature type="transmembrane region" description="Helical" evidence="1">
    <location>
        <begin position="44"/>
        <end position="64"/>
    </location>
</feature>
<dbReference type="AlphaFoldDB" id="A0AAV4ESV6"/>
<protein>
    <recommendedName>
        <fullName evidence="5">Secreted protein</fullName>
    </recommendedName>
</protein>
<name>A0AAV4ESV6_9GAST</name>
<evidence type="ECO:0000313" key="4">
    <source>
        <dbReference type="Proteomes" id="UP000762676"/>
    </source>
</evidence>
<accession>A0AAV4ESV6</accession>
<keyword evidence="1" id="KW-0812">Transmembrane</keyword>